<organism evidence="2 3">
    <name type="scientific">Thalassotalea loyana</name>
    <dbReference type="NCBI Taxonomy" id="280483"/>
    <lineage>
        <taxon>Bacteria</taxon>
        <taxon>Pseudomonadati</taxon>
        <taxon>Pseudomonadota</taxon>
        <taxon>Gammaproteobacteria</taxon>
        <taxon>Alteromonadales</taxon>
        <taxon>Colwelliaceae</taxon>
        <taxon>Thalassotalea</taxon>
    </lineage>
</organism>
<dbReference type="EMBL" id="BSSV01000003">
    <property type="protein sequence ID" value="GLX85476.1"/>
    <property type="molecule type" value="Genomic_DNA"/>
</dbReference>
<feature type="transmembrane region" description="Helical" evidence="1">
    <location>
        <begin position="82"/>
        <end position="102"/>
    </location>
</feature>
<accession>A0ABQ6HG52</accession>
<evidence type="ECO:0000313" key="3">
    <source>
        <dbReference type="Proteomes" id="UP001157134"/>
    </source>
</evidence>
<evidence type="ECO:0000256" key="1">
    <source>
        <dbReference type="SAM" id="Phobius"/>
    </source>
</evidence>
<protein>
    <submittedName>
        <fullName evidence="2">Uncharacterized protein</fullName>
    </submittedName>
</protein>
<evidence type="ECO:0000313" key="2">
    <source>
        <dbReference type="EMBL" id="GLX85476.1"/>
    </source>
</evidence>
<keyword evidence="1" id="KW-0472">Membrane</keyword>
<dbReference type="Proteomes" id="UP001157134">
    <property type="component" value="Unassembled WGS sequence"/>
</dbReference>
<comment type="caution">
    <text evidence="2">The sequence shown here is derived from an EMBL/GenBank/DDBJ whole genome shotgun (WGS) entry which is preliminary data.</text>
</comment>
<name>A0ABQ6HG52_9GAMM</name>
<sequence>MIRNTLVLLCGILLGSTANMLIIMLGGELIPPPEGVDVTKVDSIAESIHLYETKHFIAPILAHAIGTLTGAFFVTKLASSHHFPFAMFVGGLYLLGGITMAFQISSPLWFTVVDLICAYIPMAWFGYRFATRTDTQKF</sequence>
<dbReference type="RefSeq" id="WP_284297621.1">
    <property type="nucleotide sequence ID" value="NZ_BSSV01000003.1"/>
</dbReference>
<keyword evidence="3" id="KW-1185">Reference proteome</keyword>
<reference evidence="2 3" key="1">
    <citation type="submission" date="2023-03" db="EMBL/GenBank/DDBJ databases">
        <title>Thalassotalea loyana LMG 22536T draft genome sequence.</title>
        <authorList>
            <person name="Sawabe T."/>
        </authorList>
    </citation>
    <scope>NUCLEOTIDE SEQUENCE [LARGE SCALE GENOMIC DNA]</scope>
    <source>
        <strain evidence="2 3">LMG 22536</strain>
    </source>
</reference>
<feature type="transmembrane region" description="Helical" evidence="1">
    <location>
        <begin position="108"/>
        <end position="127"/>
    </location>
</feature>
<keyword evidence="1" id="KW-0812">Transmembrane</keyword>
<gene>
    <name evidence="2" type="ORF">tloyanaT_17280</name>
</gene>
<feature type="transmembrane region" description="Helical" evidence="1">
    <location>
        <begin position="56"/>
        <end position="75"/>
    </location>
</feature>
<keyword evidence="1" id="KW-1133">Transmembrane helix</keyword>
<proteinExistence type="predicted"/>